<reference evidence="6" key="1">
    <citation type="submission" date="2016-08" db="EMBL/GenBank/DDBJ databases">
        <title>Complete genome of Cloacibacillus porcorum.</title>
        <authorList>
            <person name="Looft T."/>
            <person name="Bayles D.O."/>
            <person name="Alt D.P."/>
        </authorList>
    </citation>
    <scope>NUCLEOTIDE SEQUENCE [LARGE SCALE GENOMIC DNA]</scope>
    <source>
        <strain evidence="6">CL-84</strain>
    </source>
</reference>
<keyword evidence="7" id="KW-1185">Reference proteome</keyword>
<feature type="DNA-binding region" description="H-T-H motif" evidence="4">
    <location>
        <begin position="24"/>
        <end position="43"/>
    </location>
</feature>
<evidence type="ECO:0000256" key="4">
    <source>
        <dbReference type="PROSITE-ProRule" id="PRU00335"/>
    </source>
</evidence>
<evidence type="ECO:0000259" key="5">
    <source>
        <dbReference type="PROSITE" id="PS50977"/>
    </source>
</evidence>
<evidence type="ECO:0000256" key="1">
    <source>
        <dbReference type="ARBA" id="ARBA00023015"/>
    </source>
</evidence>
<dbReference type="InterPro" id="IPR036271">
    <property type="entry name" value="Tet_transcr_reg_TetR-rel_C_sf"/>
</dbReference>
<dbReference type="InterPro" id="IPR001647">
    <property type="entry name" value="HTH_TetR"/>
</dbReference>
<dbReference type="Gene3D" id="1.10.357.10">
    <property type="entry name" value="Tetracycline Repressor, domain 2"/>
    <property type="match status" value="1"/>
</dbReference>
<dbReference type="GO" id="GO:0000976">
    <property type="term" value="F:transcription cis-regulatory region binding"/>
    <property type="evidence" value="ECO:0007669"/>
    <property type="project" value="TreeGrafter"/>
</dbReference>
<dbReference type="SUPFAM" id="SSF48498">
    <property type="entry name" value="Tetracyclin repressor-like, C-terminal domain"/>
    <property type="match status" value="1"/>
</dbReference>
<sequence>MGTKEKILITALRLFAQDGYEAVSVSRIAGELGMTKGALYKHYKNKRDIYDSIVAHIFQLDAERAKTSKVPEKTFDETPLPFRYTTVEGLKTFMEAQFRYWSEDETACNFRRMLTLEQYRNPELTELYHRAFTSGPLGYTEDLFREMMGRGLWHKGNPRQMAVEFYAPFYLLLSISDAASSEPEKRATEELFTAHVEGFIEKYASEGEEAANGGDHKG</sequence>
<accession>A0A1B2I2C8</accession>
<protein>
    <submittedName>
        <fullName evidence="6">TetR family transcriptional regulator</fullName>
    </submittedName>
</protein>
<gene>
    <name evidence="6" type="ORF">BED41_02725</name>
</gene>
<evidence type="ECO:0000313" key="7">
    <source>
        <dbReference type="Proteomes" id="UP000093044"/>
    </source>
</evidence>
<dbReference type="KEGG" id="cpor:BED41_02725"/>
<dbReference type="STRING" id="1197717.BED41_02725"/>
<evidence type="ECO:0000313" key="6">
    <source>
        <dbReference type="EMBL" id="ANZ44097.1"/>
    </source>
</evidence>
<dbReference type="SUPFAM" id="SSF46689">
    <property type="entry name" value="Homeodomain-like"/>
    <property type="match status" value="1"/>
</dbReference>
<dbReference type="RefSeq" id="WP_066742807.1">
    <property type="nucleotide sequence ID" value="NZ_CP016757.1"/>
</dbReference>
<dbReference type="GO" id="GO:0003700">
    <property type="term" value="F:DNA-binding transcription factor activity"/>
    <property type="evidence" value="ECO:0007669"/>
    <property type="project" value="TreeGrafter"/>
</dbReference>
<keyword evidence="1" id="KW-0805">Transcription regulation</keyword>
<dbReference type="OrthoDB" id="9798857at2"/>
<evidence type="ECO:0000256" key="3">
    <source>
        <dbReference type="ARBA" id="ARBA00023163"/>
    </source>
</evidence>
<dbReference type="InterPro" id="IPR050109">
    <property type="entry name" value="HTH-type_TetR-like_transc_reg"/>
</dbReference>
<keyword evidence="3" id="KW-0804">Transcription</keyword>
<dbReference type="PROSITE" id="PS50977">
    <property type="entry name" value="HTH_TETR_2"/>
    <property type="match status" value="1"/>
</dbReference>
<evidence type="ECO:0000256" key="2">
    <source>
        <dbReference type="ARBA" id="ARBA00023125"/>
    </source>
</evidence>
<name>A0A1B2I2C8_9BACT</name>
<dbReference type="AlphaFoldDB" id="A0A1B2I2C8"/>
<keyword evidence="2 4" id="KW-0238">DNA-binding</keyword>
<dbReference type="Proteomes" id="UP000093044">
    <property type="component" value="Chromosome"/>
</dbReference>
<organism evidence="6 7">
    <name type="scientific">Cloacibacillus porcorum</name>
    <dbReference type="NCBI Taxonomy" id="1197717"/>
    <lineage>
        <taxon>Bacteria</taxon>
        <taxon>Thermotogati</taxon>
        <taxon>Synergistota</taxon>
        <taxon>Synergistia</taxon>
        <taxon>Synergistales</taxon>
        <taxon>Synergistaceae</taxon>
        <taxon>Cloacibacillus</taxon>
    </lineage>
</organism>
<dbReference type="PANTHER" id="PTHR30055">
    <property type="entry name" value="HTH-TYPE TRANSCRIPTIONAL REGULATOR RUTR"/>
    <property type="match status" value="1"/>
</dbReference>
<dbReference type="PANTHER" id="PTHR30055:SF238">
    <property type="entry name" value="MYCOFACTOCIN BIOSYNTHESIS TRANSCRIPTIONAL REGULATOR MFTR-RELATED"/>
    <property type="match status" value="1"/>
</dbReference>
<feature type="domain" description="HTH tetR-type" evidence="5">
    <location>
        <begin position="1"/>
        <end position="61"/>
    </location>
</feature>
<dbReference type="PRINTS" id="PR00455">
    <property type="entry name" value="HTHTETR"/>
</dbReference>
<dbReference type="EMBL" id="CP016757">
    <property type="protein sequence ID" value="ANZ44097.1"/>
    <property type="molecule type" value="Genomic_DNA"/>
</dbReference>
<dbReference type="InterPro" id="IPR009057">
    <property type="entry name" value="Homeodomain-like_sf"/>
</dbReference>
<dbReference type="Pfam" id="PF00440">
    <property type="entry name" value="TetR_N"/>
    <property type="match status" value="1"/>
</dbReference>
<proteinExistence type="predicted"/>
<dbReference type="GeneID" id="83056766"/>